<dbReference type="EMBL" id="JAUSUN010000008">
    <property type="protein sequence ID" value="MDQ0413526.1"/>
    <property type="molecule type" value="Genomic_DNA"/>
</dbReference>
<accession>A0ABU0FUB8</accession>
<organism evidence="1 2">
    <name type="scientific">Mesobacillus stamsii</name>
    <dbReference type="NCBI Taxonomy" id="225347"/>
    <lineage>
        <taxon>Bacteria</taxon>
        <taxon>Bacillati</taxon>
        <taxon>Bacillota</taxon>
        <taxon>Bacilli</taxon>
        <taxon>Bacillales</taxon>
        <taxon>Bacillaceae</taxon>
        <taxon>Mesobacillus</taxon>
    </lineage>
</organism>
<dbReference type="Proteomes" id="UP001242313">
    <property type="component" value="Unassembled WGS sequence"/>
</dbReference>
<sequence>MTSPVGRPMITRSYLIGFVRVAFISRKLTDKRLFV</sequence>
<gene>
    <name evidence="1" type="ORF">J2S25_001730</name>
</gene>
<proteinExistence type="predicted"/>
<keyword evidence="2" id="KW-1185">Reference proteome</keyword>
<name>A0ABU0FUB8_9BACI</name>
<reference evidence="1 2" key="1">
    <citation type="submission" date="2023-07" db="EMBL/GenBank/DDBJ databases">
        <title>Genomic Encyclopedia of Type Strains, Phase IV (KMG-IV): sequencing the most valuable type-strain genomes for metagenomic binning, comparative biology and taxonomic classification.</title>
        <authorList>
            <person name="Goeker M."/>
        </authorList>
    </citation>
    <scope>NUCLEOTIDE SEQUENCE [LARGE SCALE GENOMIC DNA]</scope>
    <source>
        <strain evidence="1 2">DSM 19598</strain>
    </source>
</reference>
<protein>
    <submittedName>
        <fullName evidence="1">Uncharacterized protein</fullName>
    </submittedName>
</protein>
<evidence type="ECO:0000313" key="2">
    <source>
        <dbReference type="Proteomes" id="UP001242313"/>
    </source>
</evidence>
<comment type="caution">
    <text evidence="1">The sequence shown here is derived from an EMBL/GenBank/DDBJ whole genome shotgun (WGS) entry which is preliminary data.</text>
</comment>
<evidence type="ECO:0000313" key="1">
    <source>
        <dbReference type="EMBL" id="MDQ0413526.1"/>
    </source>
</evidence>